<dbReference type="Gene3D" id="6.10.250.2090">
    <property type="match status" value="1"/>
</dbReference>
<gene>
    <name evidence="4" type="ORF">D9Q81_07705</name>
</gene>
<dbReference type="GO" id="GO:0005886">
    <property type="term" value="C:plasma membrane"/>
    <property type="evidence" value="ECO:0007669"/>
    <property type="project" value="InterPro"/>
</dbReference>
<comment type="similarity">
    <text evidence="2">Belongs to the band 7/mec-2 family.</text>
</comment>
<dbReference type="Pfam" id="PF01145">
    <property type="entry name" value="Band_7"/>
    <property type="match status" value="1"/>
</dbReference>
<protein>
    <submittedName>
        <fullName evidence="4">Slipin family protein</fullName>
    </submittedName>
</protein>
<dbReference type="SUPFAM" id="SSF117892">
    <property type="entry name" value="Band 7/SPFH domain"/>
    <property type="match status" value="1"/>
</dbReference>
<dbReference type="Proteomes" id="UP000278149">
    <property type="component" value="Unassembled WGS sequence"/>
</dbReference>
<comment type="subcellular location">
    <subcellularLocation>
        <location evidence="1">Membrane</location>
        <topology evidence="1">Single-pass membrane protein</topology>
    </subcellularLocation>
</comment>
<reference evidence="4 5" key="1">
    <citation type="submission" date="2018-10" db="EMBL/GenBank/DDBJ databases">
        <title>Co-occurring genomic capacity for anaerobic methane metabolism and dissimilatory sulfite reduction discovered in the Korarchaeota.</title>
        <authorList>
            <person name="Mckay L.J."/>
            <person name="Dlakic M."/>
            <person name="Fields M.W."/>
            <person name="Delmont T.O."/>
            <person name="Eren A.M."/>
            <person name="Jay Z.J."/>
            <person name="Klingelsmith K.B."/>
            <person name="Rusch D.B."/>
            <person name="Inskeep W.P."/>
        </authorList>
    </citation>
    <scope>NUCLEOTIDE SEQUENCE [LARGE SCALE GENOMIC DNA]</scope>
    <source>
        <strain evidence="4 5">WS</strain>
    </source>
</reference>
<dbReference type="InterPro" id="IPR001107">
    <property type="entry name" value="Band_7"/>
</dbReference>
<dbReference type="SMART" id="SM00244">
    <property type="entry name" value="PHB"/>
    <property type="match status" value="1"/>
</dbReference>
<dbReference type="InterPro" id="IPR036013">
    <property type="entry name" value="Band_7/SPFH_dom_sf"/>
</dbReference>
<evidence type="ECO:0000259" key="3">
    <source>
        <dbReference type="SMART" id="SM00244"/>
    </source>
</evidence>
<accession>A0A3R9RHW8</accession>
<dbReference type="EMBL" id="RCOR01000042">
    <property type="protein sequence ID" value="RSN67765.1"/>
    <property type="molecule type" value="Genomic_DNA"/>
</dbReference>
<proteinExistence type="inferred from homology"/>
<feature type="domain" description="Band 7" evidence="3">
    <location>
        <begin position="2"/>
        <end position="156"/>
    </location>
</feature>
<dbReference type="Gene3D" id="3.30.479.30">
    <property type="entry name" value="Band 7 domain"/>
    <property type="match status" value="1"/>
</dbReference>
<evidence type="ECO:0000313" key="4">
    <source>
        <dbReference type="EMBL" id="RSN67765.1"/>
    </source>
</evidence>
<dbReference type="AlphaFoldDB" id="A0A3R9RHW8"/>
<organism evidence="4 5">
    <name type="scientific">Candidatus Korarchaeum cryptofilum</name>
    <dbReference type="NCBI Taxonomy" id="498846"/>
    <lineage>
        <taxon>Archaea</taxon>
        <taxon>Thermoproteota</taxon>
        <taxon>Candidatus Korarchaeia</taxon>
        <taxon>Candidatus Korarchaeales</taxon>
        <taxon>Candidatus Korarchaeaceae</taxon>
        <taxon>Candidatus Korarchaeum</taxon>
    </lineage>
</organism>
<dbReference type="GO" id="GO:0098552">
    <property type="term" value="C:side of membrane"/>
    <property type="evidence" value="ECO:0007669"/>
    <property type="project" value="UniProtKB-ARBA"/>
</dbReference>
<name>A0A3R9RHW8_9CREN</name>
<dbReference type="FunFam" id="3.30.479.30:FF:000004">
    <property type="entry name" value="Putative membrane protease family, stomatin"/>
    <property type="match status" value="1"/>
</dbReference>
<dbReference type="CDD" id="cd08826">
    <property type="entry name" value="SPFH_eoslipins_u1"/>
    <property type="match status" value="1"/>
</dbReference>
<dbReference type="PANTHER" id="PTHR10264">
    <property type="entry name" value="BAND 7 PROTEIN-RELATED"/>
    <property type="match status" value="1"/>
</dbReference>
<dbReference type="InterPro" id="IPR043202">
    <property type="entry name" value="Band-7_stomatin-like"/>
</dbReference>
<comment type="caution">
    <text evidence="4">The sequence shown here is derived from an EMBL/GenBank/DDBJ whole genome shotgun (WGS) entry which is preliminary data.</text>
</comment>
<evidence type="ECO:0000313" key="5">
    <source>
        <dbReference type="Proteomes" id="UP000278149"/>
    </source>
</evidence>
<sequence>MRVIREYERAVIFRLGRLIGAKGPGLIFLIPFVDKPRIVDLRLLSFDIPRQRIITKDNVTVDVDAVVYYRVVNPIDAVVKVQDYITASNFIAQTTLRDVVGQVELDELLTRRDELGKRIQTIVDEITEGWGIKVTQVAIRDVVLPEEMLRAIAKQAEAERERRARVITAEGELMAAQKMYEAAEFYAKNPNAMRLRELQTWVEIAREKNLIIIAEGGASPLAYALAAARKEEGK</sequence>
<evidence type="ECO:0000256" key="1">
    <source>
        <dbReference type="ARBA" id="ARBA00004167"/>
    </source>
</evidence>
<dbReference type="PRINTS" id="PR00721">
    <property type="entry name" value="STOMATIN"/>
</dbReference>
<dbReference type="InterPro" id="IPR001972">
    <property type="entry name" value="Stomatin_HflK_fam"/>
</dbReference>
<evidence type="ECO:0000256" key="2">
    <source>
        <dbReference type="ARBA" id="ARBA00008164"/>
    </source>
</evidence>
<dbReference type="PANTHER" id="PTHR10264:SF19">
    <property type="entry name" value="AT06885P-RELATED"/>
    <property type="match status" value="1"/>
</dbReference>